<evidence type="ECO:0000256" key="8">
    <source>
        <dbReference type="SAM" id="MobiDB-lite"/>
    </source>
</evidence>
<dbReference type="GO" id="GO:0009007">
    <property type="term" value="F:site-specific DNA-methyltransferase (adenine-specific) activity"/>
    <property type="evidence" value="ECO:0007669"/>
    <property type="project" value="UniProtKB-EC"/>
</dbReference>
<dbReference type="InterPro" id="IPR051537">
    <property type="entry name" value="DNA_Adenine_Mtase"/>
</dbReference>
<dbReference type="Proteomes" id="UP000677913">
    <property type="component" value="Unassembled WGS sequence"/>
</dbReference>
<evidence type="ECO:0000259" key="10">
    <source>
        <dbReference type="Pfam" id="PF12161"/>
    </source>
</evidence>
<dbReference type="Gene3D" id="1.20.1260.30">
    <property type="match status" value="1"/>
</dbReference>
<dbReference type="PANTHER" id="PTHR42933:SF3">
    <property type="entry name" value="TYPE I RESTRICTION ENZYME MJAVIII METHYLASE SUBUNIT"/>
    <property type="match status" value="1"/>
</dbReference>
<feature type="region of interest" description="Disordered" evidence="8">
    <location>
        <begin position="698"/>
        <end position="722"/>
    </location>
</feature>
<dbReference type="GO" id="GO:0008170">
    <property type="term" value="F:N-methyltransferase activity"/>
    <property type="evidence" value="ECO:0007669"/>
    <property type="project" value="InterPro"/>
</dbReference>
<dbReference type="PANTHER" id="PTHR42933">
    <property type="entry name" value="SLR6095 PROTEIN"/>
    <property type="match status" value="1"/>
</dbReference>
<dbReference type="InterPro" id="IPR022749">
    <property type="entry name" value="D12N6_MeTrfase_N"/>
</dbReference>
<gene>
    <name evidence="11" type="ORF">KGA66_12960</name>
</gene>
<comment type="caution">
    <text evidence="11">The sequence shown here is derived from an EMBL/GenBank/DDBJ whole genome shotgun (WGS) entry which is preliminary data.</text>
</comment>
<keyword evidence="3 11" id="KW-0489">Methyltransferase</keyword>
<evidence type="ECO:0000313" key="11">
    <source>
        <dbReference type="EMBL" id="MBS2963959.1"/>
    </source>
</evidence>
<evidence type="ECO:0000256" key="7">
    <source>
        <dbReference type="ARBA" id="ARBA00047942"/>
    </source>
</evidence>
<keyword evidence="4" id="KW-0808">Transferase</keyword>
<dbReference type="EC" id="2.1.1.72" evidence="2"/>
<accession>A0A8J7WQ37</accession>
<dbReference type="EMBL" id="JAGSXH010000038">
    <property type="protein sequence ID" value="MBS2963959.1"/>
    <property type="molecule type" value="Genomic_DNA"/>
</dbReference>
<feature type="domain" description="DNA methylase adenine-specific" evidence="9">
    <location>
        <begin position="174"/>
        <end position="480"/>
    </location>
</feature>
<dbReference type="Pfam" id="PF12161">
    <property type="entry name" value="HsdM_N"/>
    <property type="match status" value="1"/>
</dbReference>
<evidence type="ECO:0000256" key="1">
    <source>
        <dbReference type="ARBA" id="ARBA00006594"/>
    </source>
</evidence>
<reference evidence="11" key="1">
    <citation type="submission" date="2021-04" db="EMBL/GenBank/DDBJ databases">
        <title>Genome based classification of Actinospica acidithermotolerans sp. nov., an actinobacterium isolated from an Indonesian hot spring.</title>
        <authorList>
            <person name="Kusuma A.B."/>
            <person name="Putra K.E."/>
            <person name="Nafisah S."/>
            <person name="Loh J."/>
            <person name="Nouioui I."/>
            <person name="Goodfellow M."/>
        </authorList>
    </citation>
    <scope>NUCLEOTIDE SEQUENCE</scope>
    <source>
        <strain evidence="11">DSM 45618</strain>
    </source>
</reference>
<feature type="compositionally biased region" description="Acidic residues" evidence="8">
    <location>
        <begin position="705"/>
        <end position="716"/>
    </location>
</feature>
<organism evidence="11 12">
    <name type="scientific">Actinocrinis puniceicyclus</name>
    <dbReference type="NCBI Taxonomy" id="977794"/>
    <lineage>
        <taxon>Bacteria</taxon>
        <taxon>Bacillati</taxon>
        <taxon>Actinomycetota</taxon>
        <taxon>Actinomycetes</taxon>
        <taxon>Catenulisporales</taxon>
        <taxon>Actinospicaceae</taxon>
        <taxon>Actinocrinis</taxon>
    </lineage>
</organism>
<feature type="domain" description="N6 adenine-specific DNA methyltransferase N-terminal" evidence="10">
    <location>
        <begin position="9"/>
        <end position="160"/>
    </location>
</feature>
<dbReference type="InterPro" id="IPR038333">
    <property type="entry name" value="T1MK-like_N_sf"/>
</dbReference>
<dbReference type="Gene3D" id="3.40.50.150">
    <property type="entry name" value="Vaccinia Virus protein VP39"/>
    <property type="match status" value="1"/>
</dbReference>
<keyword evidence="5" id="KW-0949">S-adenosyl-L-methionine</keyword>
<dbReference type="AlphaFoldDB" id="A0A8J7WQ37"/>
<evidence type="ECO:0000256" key="5">
    <source>
        <dbReference type="ARBA" id="ARBA00022691"/>
    </source>
</evidence>
<dbReference type="SUPFAM" id="SSF53335">
    <property type="entry name" value="S-adenosyl-L-methionine-dependent methyltransferases"/>
    <property type="match status" value="1"/>
</dbReference>
<evidence type="ECO:0000313" key="12">
    <source>
        <dbReference type="Proteomes" id="UP000677913"/>
    </source>
</evidence>
<evidence type="ECO:0000259" key="9">
    <source>
        <dbReference type="Pfam" id="PF02384"/>
    </source>
</evidence>
<sequence>MARLTLPQLERHLFAAADILRGKMDAAQYQEYIFGLLFLKRASDQFDVLRAQAVAKLKASGKTEAQAEEIANDSSYYESDQFFVPPRARWEYIAANSRATGDDEDGQKRTPGNLLNKALAALEEANSPALTGVLEYIDFSRKVGNSPLSPLTIQTLIDHFGRYRLSNDDFEFPDLLGHAYEYLIGEFADEGGKKGGQFYTPRSVIRMMVRLVKPQEGQSVYDPCSGSGGMLILAKEYVEEHGQSAKDLTAYGQEDNGSAWAMARMNMLLHGIADGELVHGDTLAAPGHETDDGHLLRFDRILTNPPFAQNYTRKGMPHQERMEYGWCPESGKKADLMFVQHVLAVLEHDGIAASVMPHGVLFRGGEEKKIREAIIRDHRLEAVIGVGPNVFYGTGIPACILVLRGSDGVPEARRGGVLFINADREVTAGRAQNILEAQHAEKIVSAFEDWEDIPGFARVVPVKELADNEFNLNIRRYVDNTPPPEPQDVRAHLHGGVPKSEVAGRAAQFGAFGIEPAELFQERDAEYFDFLDEGYEATAARIPQLAAAKERELAVQYGRWWAKHEQRLVKLPSSKQLMTTRAELLDSFAQELVPVGVLDRFQLAGSVAAWWFDSQYDLKSLAQVGFQGVIERWVANIESAFDDPPEDADAKAMARIRADQRKAREHRLVPALIPSYVAELDKAEALAADLDAQVKAATAKKPAGDEDAEDEADEPEEKLTPTQLKKLKAELAKAKASVKALRAAFIMELKTAAAVLTDDEAQALVLRFLNEDLKSRLDRFVSADRRLLVDAYRLWGEKYAVTLADLEAQRDAAASRLGFYLKELGYA</sequence>
<dbReference type="RefSeq" id="WP_211468136.1">
    <property type="nucleotide sequence ID" value="NZ_JAGSXH010000038.1"/>
</dbReference>
<evidence type="ECO:0000256" key="3">
    <source>
        <dbReference type="ARBA" id="ARBA00022603"/>
    </source>
</evidence>
<evidence type="ECO:0000256" key="2">
    <source>
        <dbReference type="ARBA" id="ARBA00011900"/>
    </source>
</evidence>
<protein>
    <recommendedName>
        <fullName evidence="2">site-specific DNA-methyltransferase (adenine-specific)</fullName>
        <ecNumber evidence="2">2.1.1.72</ecNumber>
    </recommendedName>
</protein>
<keyword evidence="6" id="KW-0680">Restriction system</keyword>
<dbReference type="GO" id="GO:0003677">
    <property type="term" value="F:DNA binding"/>
    <property type="evidence" value="ECO:0007669"/>
    <property type="project" value="InterPro"/>
</dbReference>
<dbReference type="InterPro" id="IPR003356">
    <property type="entry name" value="DNA_methylase_A-5"/>
</dbReference>
<comment type="catalytic activity">
    <reaction evidence="7">
        <text>a 2'-deoxyadenosine in DNA + S-adenosyl-L-methionine = an N(6)-methyl-2'-deoxyadenosine in DNA + S-adenosyl-L-homocysteine + H(+)</text>
        <dbReference type="Rhea" id="RHEA:15197"/>
        <dbReference type="Rhea" id="RHEA-COMP:12418"/>
        <dbReference type="Rhea" id="RHEA-COMP:12419"/>
        <dbReference type="ChEBI" id="CHEBI:15378"/>
        <dbReference type="ChEBI" id="CHEBI:57856"/>
        <dbReference type="ChEBI" id="CHEBI:59789"/>
        <dbReference type="ChEBI" id="CHEBI:90615"/>
        <dbReference type="ChEBI" id="CHEBI:90616"/>
        <dbReference type="EC" id="2.1.1.72"/>
    </reaction>
</comment>
<dbReference type="InterPro" id="IPR029063">
    <property type="entry name" value="SAM-dependent_MTases_sf"/>
</dbReference>
<keyword evidence="12" id="KW-1185">Reference proteome</keyword>
<evidence type="ECO:0000256" key="4">
    <source>
        <dbReference type="ARBA" id="ARBA00022679"/>
    </source>
</evidence>
<dbReference type="Pfam" id="PF02384">
    <property type="entry name" value="N6_Mtase"/>
    <property type="match status" value="1"/>
</dbReference>
<name>A0A8J7WQ37_9ACTN</name>
<evidence type="ECO:0000256" key="6">
    <source>
        <dbReference type="ARBA" id="ARBA00022747"/>
    </source>
</evidence>
<dbReference type="GO" id="GO:0032259">
    <property type="term" value="P:methylation"/>
    <property type="evidence" value="ECO:0007669"/>
    <property type="project" value="UniProtKB-KW"/>
</dbReference>
<proteinExistence type="inferred from homology"/>
<dbReference type="GO" id="GO:0009307">
    <property type="term" value="P:DNA restriction-modification system"/>
    <property type="evidence" value="ECO:0007669"/>
    <property type="project" value="UniProtKB-KW"/>
</dbReference>
<comment type="similarity">
    <text evidence="1">Belongs to the N(4)/N(6)-methyltransferase family.</text>
</comment>
<dbReference type="PRINTS" id="PR00507">
    <property type="entry name" value="N12N6MTFRASE"/>
</dbReference>